<dbReference type="AlphaFoldDB" id="A0A2J7PZN4"/>
<evidence type="ECO:0000256" key="1">
    <source>
        <dbReference type="SAM" id="MobiDB-lite"/>
    </source>
</evidence>
<gene>
    <name evidence="3" type="ORF">B7P43_G08441</name>
</gene>
<protein>
    <submittedName>
        <fullName evidence="3">Uncharacterized protein</fullName>
    </submittedName>
</protein>
<reference evidence="3 4" key="1">
    <citation type="submission" date="2017-12" db="EMBL/GenBank/DDBJ databases">
        <title>Hemimetabolous genomes reveal molecular basis of termite eusociality.</title>
        <authorList>
            <person name="Harrison M.C."/>
            <person name="Jongepier E."/>
            <person name="Robertson H.M."/>
            <person name="Arning N."/>
            <person name="Bitard-Feildel T."/>
            <person name="Chao H."/>
            <person name="Childers C.P."/>
            <person name="Dinh H."/>
            <person name="Doddapaneni H."/>
            <person name="Dugan S."/>
            <person name="Gowin J."/>
            <person name="Greiner C."/>
            <person name="Han Y."/>
            <person name="Hu H."/>
            <person name="Hughes D.S.T."/>
            <person name="Huylmans A.-K."/>
            <person name="Kemena C."/>
            <person name="Kremer L.P.M."/>
            <person name="Lee S.L."/>
            <person name="Lopez-Ezquerra A."/>
            <person name="Mallet L."/>
            <person name="Monroy-Kuhn J.M."/>
            <person name="Moser A."/>
            <person name="Murali S.C."/>
            <person name="Muzny D.M."/>
            <person name="Otani S."/>
            <person name="Piulachs M.-D."/>
            <person name="Poelchau M."/>
            <person name="Qu J."/>
            <person name="Schaub F."/>
            <person name="Wada-Katsumata A."/>
            <person name="Worley K.C."/>
            <person name="Xie Q."/>
            <person name="Ylla G."/>
            <person name="Poulsen M."/>
            <person name="Gibbs R.A."/>
            <person name="Schal C."/>
            <person name="Richards S."/>
            <person name="Belles X."/>
            <person name="Korb J."/>
            <person name="Bornberg-Bauer E."/>
        </authorList>
    </citation>
    <scope>NUCLEOTIDE SEQUENCE [LARGE SCALE GENOMIC DNA]</scope>
    <source>
        <tissue evidence="3">Whole body</tissue>
    </source>
</reference>
<keyword evidence="4" id="KW-1185">Reference proteome</keyword>
<evidence type="ECO:0000256" key="2">
    <source>
        <dbReference type="SAM" id="Phobius"/>
    </source>
</evidence>
<keyword evidence="2" id="KW-1133">Transmembrane helix</keyword>
<dbReference type="EMBL" id="NEVH01020333">
    <property type="protein sequence ID" value="PNF21789.1"/>
    <property type="molecule type" value="Genomic_DNA"/>
</dbReference>
<accession>A0A2J7PZN4</accession>
<proteinExistence type="predicted"/>
<comment type="caution">
    <text evidence="3">The sequence shown here is derived from an EMBL/GenBank/DDBJ whole genome shotgun (WGS) entry which is preliminary data.</text>
</comment>
<keyword evidence="2" id="KW-0812">Transmembrane</keyword>
<dbReference type="InParanoid" id="A0A2J7PZN4"/>
<feature type="compositionally biased region" description="Pro residues" evidence="1">
    <location>
        <begin position="69"/>
        <end position="83"/>
    </location>
</feature>
<dbReference type="Proteomes" id="UP000235965">
    <property type="component" value="Unassembled WGS sequence"/>
</dbReference>
<name>A0A2J7PZN4_9NEOP</name>
<organism evidence="3 4">
    <name type="scientific">Cryptotermes secundus</name>
    <dbReference type="NCBI Taxonomy" id="105785"/>
    <lineage>
        <taxon>Eukaryota</taxon>
        <taxon>Metazoa</taxon>
        <taxon>Ecdysozoa</taxon>
        <taxon>Arthropoda</taxon>
        <taxon>Hexapoda</taxon>
        <taxon>Insecta</taxon>
        <taxon>Pterygota</taxon>
        <taxon>Neoptera</taxon>
        <taxon>Polyneoptera</taxon>
        <taxon>Dictyoptera</taxon>
        <taxon>Blattodea</taxon>
        <taxon>Blattoidea</taxon>
        <taxon>Termitoidae</taxon>
        <taxon>Kalotermitidae</taxon>
        <taxon>Cryptotermitinae</taxon>
        <taxon>Cryptotermes</taxon>
    </lineage>
</organism>
<feature type="transmembrane region" description="Helical" evidence="2">
    <location>
        <begin position="6"/>
        <end position="29"/>
    </location>
</feature>
<evidence type="ECO:0000313" key="4">
    <source>
        <dbReference type="Proteomes" id="UP000235965"/>
    </source>
</evidence>
<keyword evidence="2" id="KW-0472">Membrane</keyword>
<sequence length="108" mass="12231">MFSSSMILFITLVASVLMVCFVFTCYRFVSILFPKEHRRDIFVADNRTALRRHTNTSWPMTAPKQRQWEPPPAYKDNGPPPPYSLVVNGPGIQQPRTGALSSETTLAM</sequence>
<feature type="compositionally biased region" description="Polar residues" evidence="1">
    <location>
        <begin position="94"/>
        <end position="108"/>
    </location>
</feature>
<feature type="region of interest" description="Disordered" evidence="1">
    <location>
        <begin position="54"/>
        <end position="108"/>
    </location>
</feature>
<evidence type="ECO:0000313" key="3">
    <source>
        <dbReference type="EMBL" id="PNF21789.1"/>
    </source>
</evidence>